<dbReference type="InterPro" id="IPR050428">
    <property type="entry name" value="TCS_sensor_his_kinase"/>
</dbReference>
<sequence length="343" mass="36450">MTVRLRLTVLYGLLFLVSGAGLLAITYLLVAHGGTSVVMSTQSRSRLGETVTTYVGVGEPAGLTEALRGLAAEQQAAIMHRLLVQSGVALAVMVAVSVVLGWVVAGRVLRPLHAMNGRLEAALDSHRRFVANAAHELRTPLTLEHALLEEAVLDPEATVETYRAQFAELMVASEQQARLLESLLVLATSERGLDRRESVDLAGLAEKVLVRVRGERPGVVVEAELGSAWTTGDPALVERLVANLVDNATAYNVPDGWVRVVTGTEGAFSWLSVSNSGPSVPPEMVEQLLNPFQRLDRTAGDGHHGLGLSIVRAIAAAHAAELVVRARPEGGLVVGVRFSVPVV</sequence>
<dbReference type="InterPro" id="IPR003661">
    <property type="entry name" value="HisK_dim/P_dom"/>
</dbReference>
<accession>A0A238YCA5</accession>
<keyword evidence="7 11" id="KW-0418">Kinase</keyword>
<dbReference type="InterPro" id="IPR036890">
    <property type="entry name" value="HATPase_C_sf"/>
</dbReference>
<dbReference type="SMART" id="SM00388">
    <property type="entry name" value="HisKA"/>
    <property type="match status" value="1"/>
</dbReference>
<dbReference type="RefSeq" id="WP_089293595.1">
    <property type="nucleotide sequence ID" value="NZ_BOMU01000037.1"/>
</dbReference>
<evidence type="ECO:0000256" key="7">
    <source>
        <dbReference type="ARBA" id="ARBA00022777"/>
    </source>
</evidence>
<name>A0A238YCA5_9ACTN</name>
<gene>
    <name evidence="11" type="ORF">SAMN06264365_104438</name>
</gene>
<dbReference type="InterPro" id="IPR036097">
    <property type="entry name" value="HisK_dim/P_sf"/>
</dbReference>
<dbReference type="InterPro" id="IPR003594">
    <property type="entry name" value="HATPase_dom"/>
</dbReference>
<dbReference type="AlphaFoldDB" id="A0A238YCA5"/>
<keyword evidence="4" id="KW-0597">Phosphoprotein</keyword>
<dbReference type="SMART" id="SM00387">
    <property type="entry name" value="HATPase_c"/>
    <property type="match status" value="1"/>
</dbReference>
<evidence type="ECO:0000313" key="12">
    <source>
        <dbReference type="Proteomes" id="UP000198415"/>
    </source>
</evidence>
<evidence type="ECO:0000256" key="1">
    <source>
        <dbReference type="ARBA" id="ARBA00000085"/>
    </source>
</evidence>
<dbReference type="PANTHER" id="PTHR45436">
    <property type="entry name" value="SENSOR HISTIDINE KINASE YKOH"/>
    <property type="match status" value="1"/>
</dbReference>
<dbReference type="CDD" id="cd00075">
    <property type="entry name" value="HATPase"/>
    <property type="match status" value="1"/>
</dbReference>
<evidence type="ECO:0000256" key="8">
    <source>
        <dbReference type="ARBA" id="ARBA00022989"/>
    </source>
</evidence>
<dbReference type="SUPFAM" id="SSF55874">
    <property type="entry name" value="ATPase domain of HSP90 chaperone/DNA topoisomerase II/histidine kinase"/>
    <property type="match status" value="1"/>
</dbReference>
<feature type="domain" description="Histidine kinase" evidence="10">
    <location>
        <begin position="132"/>
        <end position="342"/>
    </location>
</feature>
<evidence type="ECO:0000256" key="5">
    <source>
        <dbReference type="ARBA" id="ARBA00022679"/>
    </source>
</evidence>
<feature type="transmembrane region" description="Helical" evidence="9">
    <location>
        <begin position="7"/>
        <end position="30"/>
    </location>
</feature>
<evidence type="ECO:0000256" key="4">
    <source>
        <dbReference type="ARBA" id="ARBA00022553"/>
    </source>
</evidence>
<keyword evidence="5" id="KW-0808">Transferase</keyword>
<keyword evidence="9" id="KW-0472">Membrane</keyword>
<keyword evidence="12" id="KW-1185">Reference proteome</keyword>
<dbReference type="InterPro" id="IPR005467">
    <property type="entry name" value="His_kinase_dom"/>
</dbReference>
<dbReference type="Gene3D" id="3.30.565.10">
    <property type="entry name" value="Histidine kinase-like ATPase, C-terminal domain"/>
    <property type="match status" value="1"/>
</dbReference>
<evidence type="ECO:0000256" key="3">
    <source>
        <dbReference type="ARBA" id="ARBA00012438"/>
    </source>
</evidence>
<dbReference type="GO" id="GO:0000155">
    <property type="term" value="F:phosphorelay sensor kinase activity"/>
    <property type="evidence" value="ECO:0007669"/>
    <property type="project" value="InterPro"/>
</dbReference>
<evidence type="ECO:0000259" key="10">
    <source>
        <dbReference type="PROSITE" id="PS50109"/>
    </source>
</evidence>
<organism evidence="11 12">
    <name type="scientific">Actinoplanes regularis</name>
    <dbReference type="NCBI Taxonomy" id="52697"/>
    <lineage>
        <taxon>Bacteria</taxon>
        <taxon>Bacillati</taxon>
        <taxon>Actinomycetota</taxon>
        <taxon>Actinomycetes</taxon>
        <taxon>Micromonosporales</taxon>
        <taxon>Micromonosporaceae</taxon>
        <taxon>Actinoplanes</taxon>
    </lineage>
</organism>
<dbReference type="CDD" id="cd00082">
    <property type="entry name" value="HisKA"/>
    <property type="match status" value="1"/>
</dbReference>
<dbReference type="OrthoDB" id="9786919at2"/>
<comment type="subcellular location">
    <subcellularLocation>
        <location evidence="2">Cell membrane</location>
    </subcellularLocation>
</comment>
<dbReference type="Proteomes" id="UP000198415">
    <property type="component" value="Unassembled WGS sequence"/>
</dbReference>
<evidence type="ECO:0000256" key="6">
    <source>
        <dbReference type="ARBA" id="ARBA00022692"/>
    </source>
</evidence>
<dbReference type="EC" id="2.7.13.3" evidence="3"/>
<evidence type="ECO:0000313" key="11">
    <source>
        <dbReference type="EMBL" id="SNR68660.1"/>
    </source>
</evidence>
<dbReference type="PROSITE" id="PS50109">
    <property type="entry name" value="HIS_KIN"/>
    <property type="match status" value="1"/>
</dbReference>
<keyword evidence="8 9" id="KW-1133">Transmembrane helix</keyword>
<reference evidence="11 12" key="1">
    <citation type="submission" date="2017-06" db="EMBL/GenBank/DDBJ databases">
        <authorList>
            <person name="Kim H.J."/>
            <person name="Triplett B.A."/>
        </authorList>
    </citation>
    <scope>NUCLEOTIDE SEQUENCE [LARGE SCALE GENOMIC DNA]</scope>
    <source>
        <strain evidence="11 12">DSM 43151</strain>
    </source>
</reference>
<dbReference type="Gene3D" id="1.10.287.130">
    <property type="match status" value="1"/>
</dbReference>
<dbReference type="Pfam" id="PF00512">
    <property type="entry name" value="HisKA"/>
    <property type="match status" value="1"/>
</dbReference>
<dbReference type="EMBL" id="FZNR01000004">
    <property type="protein sequence ID" value="SNR68660.1"/>
    <property type="molecule type" value="Genomic_DNA"/>
</dbReference>
<evidence type="ECO:0000256" key="2">
    <source>
        <dbReference type="ARBA" id="ARBA00004236"/>
    </source>
</evidence>
<dbReference type="Pfam" id="PF02518">
    <property type="entry name" value="HATPase_c"/>
    <property type="match status" value="1"/>
</dbReference>
<evidence type="ECO:0000256" key="9">
    <source>
        <dbReference type="SAM" id="Phobius"/>
    </source>
</evidence>
<protein>
    <recommendedName>
        <fullName evidence="3">histidine kinase</fullName>
        <ecNumber evidence="3">2.7.13.3</ecNumber>
    </recommendedName>
</protein>
<comment type="catalytic activity">
    <reaction evidence="1">
        <text>ATP + protein L-histidine = ADP + protein N-phospho-L-histidine.</text>
        <dbReference type="EC" id="2.7.13.3"/>
    </reaction>
</comment>
<keyword evidence="6 9" id="KW-0812">Transmembrane</keyword>
<feature type="transmembrane region" description="Helical" evidence="9">
    <location>
        <begin position="88"/>
        <end position="109"/>
    </location>
</feature>
<dbReference type="SUPFAM" id="SSF47384">
    <property type="entry name" value="Homodimeric domain of signal transducing histidine kinase"/>
    <property type="match status" value="1"/>
</dbReference>
<proteinExistence type="predicted"/>
<dbReference type="PANTHER" id="PTHR45436:SF5">
    <property type="entry name" value="SENSOR HISTIDINE KINASE TRCS"/>
    <property type="match status" value="1"/>
</dbReference>
<dbReference type="GO" id="GO:0005886">
    <property type="term" value="C:plasma membrane"/>
    <property type="evidence" value="ECO:0007669"/>
    <property type="project" value="UniProtKB-SubCell"/>
</dbReference>